<feature type="transmembrane region" description="Helical" evidence="6">
    <location>
        <begin position="268"/>
        <end position="286"/>
    </location>
</feature>
<evidence type="ECO:0000313" key="8">
    <source>
        <dbReference type="EMBL" id="CDG40875.1"/>
    </source>
</evidence>
<evidence type="ECO:0000256" key="3">
    <source>
        <dbReference type="ARBA" id="ARBA00022692"/>
    </source>
</evidence>
<evidence type="ECO:0000259" key="7">
    <source>
        <dbReference type="Pfam" id="PF00892"/>
    </source>
</evidence>
<dbReference type="RefSeq" id="WP_023979352.1">
    <property type="nucleotide sequence ID" value="NZ_CBLX010000024.1"/>
</dbReference>
<reference evidence="8 9" key="2">
    <citation type="journal article" date="2014" name="PLoS ONE">
        <title>Evolution of mitochondria reconstructed from the energy metabolism of living bacteria.</title>
        <authorList>
            <person name="Degli Esposti M."/>
            <person name="Chouaia B."/>
            <person name="Comandatore F."/>
            <person name="Crotti E."/>
            <person name="Sassera D."/>
            <person name="Lievens P.M."/>
            <person name="Daffonchio D."/>
            <person name="Bandi C."/>
        </authorList>
    </citation>
    <scope>NUCLEOTIDE SEQUENCE [LARGE SCALE GENOMIC DNA]</scope>
    <source>
        <strain evidence="8 9">SF2.1</strain>
    </source>
</reference>
<evidence type="ECO:0000256" key="4">
    <source>
        <dbReference type="ARBA" id="ARBA00022989"/>
    </source>
</evidence>
<dbReference type="PANTHER" id="PTHR42920:SF24">
    <property type="entry name" value="AROMATIC AMINO ACID EXPORTER YDDG"/>
    <property type="match status" value="1"/>
</dbReference>
<feature type="transmembrane region" description="Helical" evidence="6">
    <location>
        <begin position="181"/>
        <end position="200"/>
    </location>
</feature>
<keyword evidence="2" id="KW-1003">Cell membrane</keyword>
<evidence type="ECO:0000256" key="5">
    <source>
        <dbReference type="ARBA" id="ARBA00023136"/>
    </source>
</evidence>
<evidence type="ECO:0000313" key="9">
    <source>
        <dbReference type="Proteomes" id="UP000027583"/>
    </source>
</evidence>
<feature type="transmembrane region" description="Helical" evidence="6">
    <location>
        <begin position="242"/>
        <end position="262"/>
    </location>
</feature>
<comment type="subcellular location">
    <subcellularLocation>
        <location evidence="1">Cell membrane</location>
        <topology evidence="1">Multi-pass membrane protein</topology>
    </subcellularLocation>
</comment>
<evidence type="ECO:0000256" key="1">
    <source>
        <dbReference type="ARBA" id="ARBA00004651"/>
    </source>
</evidence>
<keyword evidence="3 6" id="KW-0812">Transmembrane</keyword>
<gene>
    <name evidence="8" type="ORF">ASAP_2830</name>
</gene>
<accession>A0A060QIU4</accession>
<dbReference type="InterPro" id="IPR037185">
    <property type="entry name" value="EmrE-like"/>
</dbReference>
<evidence type="ECO:0000256" key="6">
    <source>
        <dbReference type="SAM" id="Phobius"/>
    </source>
</evidence>
<dbReference type="Pfam" id="PF00892">
    <property type="entry name" value="EamA"/>
    <property type="match status" value="1"/>
</dbReference>
<dbReference type="SUPFAM" id="SSF103481">
    <property type="entry name" value="Multidrug resistance efflux transporter EmrE"/>
    <property type="match status" value="2"/>
</dbReference>
<dbReference type="eggNOG" id="COG5006">
    <property type="taxonomic scope" value="Bacteria"/>
</dbReference>
<reference evidence="8 9" key="1">
    <citation type="journal article" date="2014" name="Genome Biol. Evol.">
        <title>Acetic acid bacteria genomes reveal functional traits for adaptation to life in insect guts.</title>
        <authorList>
            <person name="Chouaia B."/>
            <person name="Gaiarsa S."/>
            <person name="Crotti E."/>
            <person name="Comandatore F."/>
            <person name="Degli Esposti M."/>
            <person name="Ricci I."/>
            <person name="Alma A."/>
            <person name="Favia G."/>
            <person name="Bandi C."/>
            <person name="Daffonchio D."/>
        </authorList>
    </citation>
    <scope>NUCLEOTIDE SEQUENCE [LARGE SCALE GENOMIC DNA]</scope>
    <source>
        <strain evidence="8 9">SF2.1</strain>
    </source>
</reference>
<feature type="transmembrane region" description="Helical" evidence="6">
    <location>
        <begin position="212"/>
        <end position="230"/>
    </location>
</feature>
<dbReference type="InterPro" id="IPR051258">
    <property type="entry name" value="Diverse_Substrate_Transporter"/>
</dbReference>
<dbReference type="GO" id="GO:0005886">
    <property type="term" value="C:plasma membrane"/>
    <property type="evidence" value="ECO:0007669"/>
    <property type="project" value="UniProtKB-SubCell"/>
</dbReference>
<keyword evidence="5 6" id="KW-0472">Membrane</keyword>
<feature type="transmembrane region" description="Helical" evidence="6">
    <location>
        <begin position="86"/>
        <end position="111"/>
    </location>
</feature>
<sequence>MAAFDHPTSTRLDKLGGLALLIGGISSFQVGAALAKSLFPLFGAEGMVGLRVCLAAVILLTVMRPGPSVLKPGMWKLLLPYGASMAVMNFAFYIALVRLPLGLVVAFEFMGPLSLALIGSRRLLDLLWAGMVLGGLYLLLRPDHVEGHLDPIGVIAALTSAVGWVVYILTGTRIGRVMPAAQATTLGMTTAGILLLPWLIPAISPAITHPHQGMQAVGVAVLSSAVPYILDMMAMRRLGPRDLGILLSLEPVLGSISGLLLLGESLSIARWMGVLCIAGASAGNVLTSRKPPSDGKTVPPT</sequence>
<feature type="transmembrane region" description="Helical" evidence="6">
    <location>
        <begin position="47"/>
        <end position="66"/>
    </location>
</feature>
<feature type="transmembrane region" description="Helical" evidence="6">
    <location>
        <begin position="152"/>
        <end position="169"/>
    </location>
</feature>
<feature type="transmembrane region" description="Helical" evidence="6">
    <location>
        <begin position="123"/>
        <end position="140"/>
    </location>
</feature>
<dbReference type="InterPro" id="IPR000620">
    <property type="entry name" value="EamA_dom"/>
</dbReference>
<protein>
    <submittedName>
        <fullName evidence="8">PecM-related protein</fullName>
    </submittedName>
</protein>
<dbReference type="Proteomes" id="UP000027583">
    <property type="component" value="Unassembled WGS sequence"/>
</dbReference>
<feature type="transmembrane region" description="Helical" evidence="6">
    <location>
        <begin position="15"/>
        <end position="35"/>
    </location>
</feature>
<evidence type="ECO:0000256" key="2">
    <source>
        <dbReference type="ARBA" id="ARBA00022475"/>
    </source>
</evidence>
<organism evidence="8 9">
    <name type="scientific">Asaia bogorensis</name>
    <dbReference type="NCBI Taxonomy" id="91915"/>
    <lineage>
        <taxon>Bacteria</taxon>
        <taxon>Pseudomonadati</taxon>
        <taxon>Pseudomonadota</taxon>
        <taxon>Alphaproteobacteria</taxon>
        <taxon>Acetobacterales</taxon>
        <taxon>Acetobacteraceae</taxon>
        <taxon>Asaia</taxon>
    </lineage>
</organism>
<dbReference type="PANTHER" id="PTHR42920">
    <property type="entry name" value="OS03G0707200 PROTEIN-RELATED"/>
    <property type="match status" value="1"/>
</dbReference>
<comment type="caution">
    <text evidence="8">The sequence shown here is derived from an EMBL/GenBank/DDBJ whole genome shotgun (WGS) entry which is preliminary data.</text>
</comment>
<proteinExistence type="predicted"/>
<dbReference type="EMBL" id="CBLX010000024">
    <property type="protein sequence ID" value="CDG40875.1"/>
    <property type="molecule type" value="Genomic_DNA"/>
</dbReference>
<keyword evidence="4 6" id="KW-1133">Transmembrane helix</keyword>
<feature type="domain" description="EamA" evidence="7">
    <location>
        <begin position="152"/>
        <end position="281"/>
    </location>
</feature>
<name>A0A060QIU4_9PROT</name>
<dbReference type="AlphaFoldDB" id="A0A060QIU4"/>